<dbReference type="InterPro" id="IPR013762">
    <property type="entry name" value="Integrase-like_cat_sf"/>
</dbReference>
<dbReference type="PROSITE" id="PS51900">
    <property type="entry name" value="CB"/>
    <property type="match status" value="1"/>
</dbReference>
<dbReference type="Gene3D" id="1.10.443.10">
    <property type="entry name" value="Intergrase catalytic core"/>
    <property type="match status" value="1"/>
</dbReference>
<gene>
    <name evidence="7" type="ORF">BCR21_01665</name>
</gene>
<dbReference type="InterPro" id="IPR050090">
    <property type="entry name" value="Tyrosine_recombinase_XerCD"/>
</dbReference>
<reference evidence="8" key="1">
    <citation type="submission" date="2016-09" db="EMBL/GenBank/DDBJ databases">
        <authorList>
            <person name="Gulvik C.A."/>
        </authorList>
    </citation>
    <scope>NUCLEOTIDE SEQUENCE [LARGE SCALE GENOMIC DNA]</scope>
    <source>
        <strain evidence="8">DSM 23328</strain>
    </source>
</reference>
<accession>A0A1E5GLZ8</accession>
<dbReference type="InterPro" id="IPR011010">
    <property type="entry name" value="DNA_brk_join_enz"/>
</dbReference>
<evidence type="ECO:0000256" key="3">
    <source>
        <dbReference type="ARBA" id="ARBA00023172"/>
    </source>
</evidence>
<dbReference type="InterPro" id="IPR002104">
    <property type="entry name" value="Integrase_catalytic"/>
</dbReference>
<name>A0A1E5GLZ8_9ENTE</name>
<evidence type="ECO:0000259" key="5">
    <source>
        <dbReference type="PROSITE" id="PS51898"/>
    </source>
</evidence>
<dbReference type="RefSeq" id="WP_069644784.1">
    <property type="nucleotide sequence ID" value="NZ_MIJZ01000001.1"/>
</dbReference>
<feature type="domain" description="Tyr recombinase" evidence="5">
    <location>
        <begin position="107"/>
        <end position="297"/>
    </location>
</feature>
<dbReference type="GO" id="GO:0003677">
    <property type="term" value="F:DNA binding"/>
    <property type="evidence" value="ECO:0007669"/>
    <property type="project" value="UniProtKB-UniRule"/>
</dbReference>
<dbReference type="Pfam" id="PF02899">
    <property type="entry name" value="Phage_int_SAM_1"/>
    <property type="match status" value="1"/>
</dbReference>
<dbReference type="Gene3D" id="1.10.150.130">
    <property type="match status" value="1"/>
</dbReference>
<dbReference type="GO" id="GO:0006310">
    <property type="term" value="P:DNA recombination"/>
    <property type="evidence" value="ECO:0007669"/>
    <property type="project" value="UniProtKB-KW"/>
</dbReference>
<feature type="domain" description="Core-binding (CB)" evidence="6">
    <location>
        <begin position="3"/>
        <end position="83"/>
    </location>
</feature>
<evidence type="ECO:0008006" key="9">
    <source>
        <dbReference type="Google" id="ProtNLM"/>
    </source>
</evidence>
<dbReference type="AlphaFoldDB" id="A0A1E5GLZ8"/>
<evidence type="ECO:0000256" key="2">
    <source>
        <dbReference type="ARBA" id="ARBA00023125"/>
    </source>
</evidence>
<evidence type="ECO:0000313" key="7">
    <source>
        <dbReference type="EMBL" id="OEG13724.1"/>
    </source>
</evidence>
<evidence type="ECO:0000313" key="8">
    <source>
        <dbReference type="Proteomes" id="UP000094068"/>
    </source>
</evidence>
<dbReference type="STRING" id="903984.BCR21_01665"/>
<keyword evidence="8" id="KW-1185">Reference proteome</keyword>
<dbReference type="GO" id="GO:0015074">
    <property type="term" value="P:DNA integration"/>
    <property type="evidence" value="ECO:0007669"/>
    <property type="project" value="UniProtKB-KW"/>
</dbReference>
<keyword evidence="2 4" id="KW-0238">DNA-binding</keyword>
<dbReference type="EMBL" id="MIJZ01000001">
    <property type="protein sequence ID" value="OEG13724.1"/>
    <property type="molecule type" value="Genomic_DNA"/>
</dbReference>
<dbReference type="PROSITE" id="PS51898">
    <property type="entry name" value="TYR_RECOMBINASE"/>
    <property type="match status" value="1"/>
</dbReference>
<dbReference type="Pfam" id="PF00589">
    <property type="entry name" value="Phage_integrase"/>
    <property type="match status" value="1"/>
</dbReference>
<sequence>MKIDFKDYIDNYLEERKTFSNISKKTLKAYYSDLINLNQFCSENNYPYPVGITKYISEFQQTLKATTLKRKIVVFKMFYRYLTNENLMDLSLMQKPNFNYYYITPRKLPKIVTPEEINRILKQMYLLQSTSLSPSKRLNLIRDIALIELLIATGIRIGEAHALNIIDYQPKSRLLLIKGKNHKERLIYISPVETNTALTEYLSVRENYQPKSKAIFLNKYGKRLSIYGIENIYYKYRDLANIAPASTPQHLRHTFATELLSNGADIREVQELLGHSSIVTTQIYTAVSTNQKIKVLDTYNLRNKLHPKTSE</sequence>
<dbReference type="PANTHER" id="PTHR30349">
    <property type="entry name" value="PHAGE INTEGRASE-RELATED"/>
    <property type="match status" value="1"/>
</dbReference>
<dbReference type="PANTHER" id="PTHR30349:SF81">
    <property type="entry name" value="TYROSINE RECOMBINASE XERC"/>
    <property type="match status" value="1"/>
</dbReference>
<dbReference type="InterPro" id="IPR044068">
    <property type="entry name" value="CB"/>
</dbReference>
<organism evidence="7 8">
    <name type="scientific">Enterococcus ureasiticus</name>
    <dbReference type="NCBI Taxonomy" id="903984"/>
    <lineage>
        <taxon>Bacteria</taxon>
        <taxon>Bacillati</taxon>
        <taxon>Bacillota</taxon>
        <taxon>Bacilli</taxon>
        <taxon>Lactobacillales</taxon>
        <taxon>Enterococcaceae</taxon>
        <taxon>Enterococcus</taxon>
    </lineage>
</organism>
<keyword evidence="1" id="KW-0229">DNA integration</keyword>
<proteinExistence type="predicted"/>
<evidence type="ECO:0000259" key="6">
    <source>
        <dbReference type="PROSITE" id="PS51900"/>
    </source>
</evidence>
<comment type="caution">
    <text evidence="7">The sequence shown here is derived from an EMBL/GenBank/DDBJ whole genome shotgun (WGS) entry which is preliminary data.</text>
</comment>
<protein>
    <recommendedName>
        <fullName evidence="9">Recombinase XerC</fullName>
    </recommendedName>
</protein>
<evidence type="ECO:0000256" key="1">
    <source>
        <dbReference type="ARBA" id="ARBA00022908"/>
    </source>
</evidence>
<keyword evidence="3" id="KW-0233">DNA recombination</keyword>
<dbReference type="Proteomes" id="UP000094068">
    <property type="component" value="Unassembled WGS sequence"/>
</dbReference>
<dbReference type="SUPFAM" id="SSF56349">
    <property type="entry name" value="DNA breaking-rejoining enzymes"/>
    <property type="match status" value="1"/>
</dbReference>
<dbReference type="InterPro" id="IPR004107">
    <property type="entry name" value="Integrase_SAM-like_N"/>
</dbReference>
<dbReference type="InterPro" id="IPR010998">
    <property type="entry name" value="Integrase_recombinase_N"/>
</dbReference>
<evidence type="ECO:0000256" key="4">
    <source>
        <dbReference type="PROSITE-ProRule" id="PRU01248"/>
    </source>
</evidence>